<keyword evidence="3" id="KW-1185">Reference proteome</keyword>
<organism evidence="2 3">
    <name type="scientific">Mycobacterium vicinigordonae</name>
    <dbReference type="NCBI Taxonomy" id="1719132"/>
    <lineage>
        <taxon>Bacteria</taxon>
        <taxon>Bacillati</taxon>
        <taxon>Actinomycetota</taxon>
        <taxon>Actinomycetes</taxon>
        <taxon>Mycobacteriales</taxon>
        <taxon>Mycobacteriaceae</taxon>
        <taxon>Mycobacterium</taxon>
    </lineage>
</organism>
<dbReference type="SUPFAM" id="SSF140459">
    <property type="entry name" value="PE/PPE dimer-like"/>
    <property type="match status" value="1"/>
</dbReference>
<dbReference type="AlphaFoldDB" id="A0A7D6HN35"/>
<reference evidence="3" key="3">
    <citation type="submission" date="2023-07" db="EMBL/GenBank/DDBJ databases">
        <title>Description of Mycobacterium gordonae subsp. intergordonae subsp.nov. and Mycobacterium gordonae subsp. gordonae subsp. nov.</title>
        <authorList>
            <person name="Huang H."/>
        </authorList>
    </citation>
    <scope>NUCLEOTIDE SEQUENCE [LARGE SCALE GENOMIC DNA]</scope>
    <source>
        <strain evidence="3">24</strain>
    </source>
</reference>
<reference evidence="2 3" key="2">
    <citation type="submission" date="2020-07" db="EMBL/GenBank/DDBJ databases">
        <authorList>
            <person name="Yu X."/>
        </authorList>
    </citation>
    <scope>NUCLEOTIDE SEQUENCE [LARGE SCALE GENOMIC DNA]</scope>
    <source>
        <strain evidence="3">24</strain>
    </source>
</reference>
<dbReference type="Gene3D" id="1.10.287.850">
    <property type="entry name" value="HP0062-like domain"/>
    <property type="match status" value="1"/>
</dbReference>
<dbReference type="EMBL" id="CP059165">
    <property type="protein sequence ID" value="QLL06331.1"/>
    <property type="molecule type" value="Genomic_DNA"/>
</dbReference>
<dbReference type="KEGG" id="mgor:H0P51_21635"/>
<name>A0A7D6HN35_9MYCO</name>
<proteinExistence type="predicted"/>
<gene>
    <name evidence="2" type="ORF">H0P51_21635</name>
</gene>
<feature type="domain" description="PE" evidence="1">
    <location>
        <begin position="6"/>
        <end position="93"/>
    </location>
</feature>
<sequence length="366" mass="36350">MSYFSLAPEWVTAAAADLAGIGSKLGAAGSAAAGVTTSVLPAGADEISAAVAGLFGAHGQAFQEVSARVGQFHDQFVQALRNAAGAYASAEAASVQALAAPGGLAQQLEAAVLGLHSNLLAGEQSFNDMLLANELAWEKQVFGTDSALNGALNRVFNAGNLLVGTGEQALNVLVGARTPANFIPGLLTGSAAQVFNGGQIGGLVGAFDQALMVPTDLLGLVSANAGPAAAVGASVQAAAAAAAGPFGQLESAQLGFNANLLTHETTFNNLLLTNELAFEKQVFGTDSALNGALNRAFNFGNLMVGTGEQALNVLLGAPTPANFTASLLTGGPAQSFNSGEIGGLPGIFGQGLIFGQDVLGLLAGNT</sequence>
<evidence type="ECO:0000313" key="2">
    <source>
        <dbReference type="EMBL" id="QLL06331.1"/>
    </source>
</evidence>
<dbReference type="InterPro" id="IPR038332">
    <property type="entry name" value="PPE_sf"/>
</dbReference>
<evidence type="ECO:0000259" key="1">
    <source>
        <dbReference type="Pfam" id="PF00934"/>
    </source>
</evidence>
<dbReference type="RefSeq" id="WP_180914911.1">
    <property type="nucleotide sequence ID" value="NZ_CP059165.1"/>
</dbReference>
<protein>
    <submittedName>
        <fullName evidence="2">PE family protein</fullName>
    </submittedName>
</protein>
<accession>A0A7D6HN35</accession>
<dbReference type="Pfam" id="PF00934">
    <property type="entry name" value="PE"/>
    <property type="match status" value="1"/>
</dbReference>
<dbReference type="Proteomes" id="UP000510682">
    <property type="component" value="Chromosome"/>
</dbReference>
<dbReference type="InterPro" id="IPR000084">
    <property type="entry name" value="PE-PGRS_N"/>
</dbReference>
<evidence type="ECO:0000313" key="3">
    <source>
        <dbReference type="Proteomes" id="UP000510682"/>
    </source>
</evidence>
<reference evidence="3" key="1">
    <citation type="submission" date="2020-07" db="EMBL/GenBank/DDBJ databases">
        <title>Description of Mycobacterium gordonae subsp. intergordonae subsp.nov. and Mycobacterium gordonae subsp. gordonae subsp. nov.</title>
        <authorList>
            <person name="Yu X."/>
        </authorList>
    </citation>
    <scope>NUCLEOTIDE SEQUENCE [LARGE SCALE GENOMIC DNA]</scope>
    <source>
        <strain evidence="3">24</strain>
    </source>
</reference>